<organism evidence="2 3">
    <name type="scientific">Tagetes erecta</name>
    <name type="common">African marigold</name>
    <dbReference type="NCBI Taxonomy" id="13708"/>
    <lineage>
        <taxon>Eukaryota</taxon>
        <taxon>Viridiplantae</taxon>
        <taxon>Streptophyta</taxon>
        <taxon>Embryophyta</taxon>
        <taxon>Tracheophyta</taxon>
        <taxon>Spermatophyta</taxon>
        <taxon>Magnoliopsida</taxon>
        <taxon>eudicotyledons</taxon>
        <taxon>Gunneridae</taxon>
        <taxon>Pentapetalae</taxon>
        <taxon>asterids</taxon>
        <taxon>campanulids</taxon>
        <taxon>Asterales</taxon>
        <taxon>Asteraceae</taxon>
        <taxon>Asteroideae</taxon>
        <taxon>Heliantheae alliance</taxon>
        <taxon>Tageteae</taxon>
        <taxon>Tagetes</taxon>
    </lineage>
</organism>
<evidence type="ECO:0000313" key="3">
    <source>
        <dbReference type="Proteomes" id="UP001229421"/>
    </source>
</evidence>
<accession>A0AAD8NRI3</accession>
<evidence type="ECO:0008006" key="4">
    <source>
        <dbReference type="Google" id="ProtNLM"/>
    </source>
</evidence>
<evidence type="ECO:0000313" key="2">
    <source>
        <dbReference type="EMBL" id="KAK1418173.1"/>
    </source>
</evidence>
<comment type="caution">
    <text evidence="2">The sequence shown here is derived from an EMBL/GenBank/DDBJ whole genome shotgun (WGS) entry which is preliminary data.</text>
</comment>
<dbReference type="Proteomes" id="UP001229421">
    <property type="component" value="Unassembled WGS sequence"/>
</dbReference>
<proteinExistence type="predicted"/>
<protein>
    <recommendedName>
        <fullName evidence="4">Secreted protein</fullName>
    </recommendedName>
</protein>
<dbReference type="AlphaFoldDB" id="A0AAD8NRI3"/>
<gene>
    <name evidence="2" type="ORF">QVD17_27313</name>
</gene>
<reference evidence="2" key="1">
    <citation type="journal article" date="2023" name="bioRxiv">
        <title>Improved chromosome-level genome assembly for marigold (Tagetes erecta).</title>
        <authorList>
            <person name="Jiang F."/>
            <person name="Yuan L."/>
            <person name="Wang S."/>
            <person name="Wang H."/>
            <person name="Xu D."/>
            <person name="Wang A."/>
            <person name="Fan W."/>
        </authorList>
    </citation>
    <scope>NUCLEOTIDE SEQUENCE</scope>
    <source>
        <strain evidence="2">WSJ</strain>
        <tissue evidence="2">Leaf</tissue>
    </source>
</reference>
<feature type="signal peptide" evidence="1">
    <location>
        <begin position="1"/>
        <end position="19"/>
    </location>
</feature>
<keyword evidence="3" id="KW-1185">Reference proteome</keyword>
<sequence length="118" mass="13401">MSCSFCFLFVLLVCIISHGFVCNINNQFKRGNTQFMAFSAVYTSKLAPSEHFILFDPTLSMVAIMYRDHRSNNDDFRYTLPVKAWKIPMALPRVIVLVEVAISLFSGPNLLCFVSVSH</sequence>
<feature type="chain" id="PRO_5042092365" description="Secreted protein" evidence="1">
    <location>
        <begin position="20"/>
        <end position="118"/>
    </location>
</feature>
<name>A0AAD8NRI3_TARER</name>
<keyword evidence="1" id="KW-0732">Signal</keyword>
<dbReference type="EMBL" id="JAUHHV010000007">
    <property type="protein sequence ID" value="KAK1418173.1"/>
    <property type="molecule type" value="Genomic_DNA"/>
</dbReference>
<evidence type="ECO:0000256" key="1">
    <source>
        <dbReference type="SAM" id="SignalP"/>
    </source>
</evidence>